<feature type="compositionally biased region" description="Polar residues" evidence="1">
    <location>
        <begin position="70"/>
        <end position="79"/>
    </location>
</feature>
<gene>
    <name evidence="2" type="ORF">BN946_scf184905.g10</name>
</gene>
<accession>A0A060SCT5</accession>
<proteinExistence type="predicted"/>
<dbReference type="OMA" id="NTHAMHA"/>
<keyword evidence="3" id="KW-1185">Reference proteome</keyword>
<organism evidence="2 3">
    <name type="scientific">Pycnoporus cinnabarinus</name>
    <name type="common">Cinnabar-red polypore</name>
    <name type="synonym">Trametes cinnabarina</name>
    <dbReference type="NCBI Taxonomy" id="5643"/>
    <lineage>
        <taxon>Eukaryota</taxon>
        <taxon>Fungi</taxon>
        <taxon>Dikarya</taxon>
        <taxon>Basidiomycota</taxon>
        <taxon>Agaricomycotina</taxon>
        <taxon>Agaricomycetes</taxon>
        <taxon>Polyporales</taxon>
        <taxon>Polyporaceae</taxon>
        <taxon>Trametes</taxon>
    </lineage>
</organism>
<feature type="compositionally biased region" description="Basic and acidic residues" evidence="1">
    <location>
        <begin position="29"/>
        <end position="41"/>
    </location>
</feature>
<sequence>MPKRSRRAQIAIANLGACARKKPRLDVNASEKGETGHDKENSVPAEKAYLQVIQASARARDTFSTIAQPVWSGSSSADTPASPALPPEKPMASPGVMSDGPAREQPGLSLQSALLESTQSESTHRPPSTGSTHFEPPPSIADAQAALKDITAVLRPRRPNGKGYLRFKSTDDQLCHRMEQMKMFLSFFARAGPGREGWLSASLWTADAFQKGPACARSLRSWTRAFIVDRHVLPHTAVRPWQQTLLEKDPELKAAVEEHLQSVGKYVCAMDIVQFTSEPINILRFNLAKPISLSTAQSWMHRLEYRWTKAPSDYGWLHSPDGAESARVLFKAGKNCDGYFTHDDILAHAKAAMDILDKHYPDKDHIFVFDNAPTHLKHAADALSARHMSKFPTQPDKPMFGVAANVYGLEGKPVYGQDGKLLKTKVRMGDARFRSGDPQPLYFPEGHARANIFKGMAIILKEHGFKNTHAMHAQCPDFKCKPPALNCCCRRLLFNEPDFRDVETLLETQCRLHGFKVIYLPKFHSPILLVTTAGPVAFDSL</sequence>
<dbReference type="OrthoDB" id="6511194at2759"/>
<dbReference type="Proteomes" id="UP000029665">
    <property type="component" value="Unassembled WGS sequence"/>
</dbReference>
<evidence type="ECO:0000313" key="3">
    <source>
        <dbReference type="Proteomes" id="UP000029665"/>
    </source>
</evidence>
<reference evidence="2" key="1">
    <citation type="submission" date="2014-01" db="EMBL/GenBank/DDBJ databases">
        <title>The genome of the white-rot fungus Pycnoporus cinnabarinus: a basidiomycete model with a versatile arsenal for lignocellulosic biomass breakdown.</title>
        <authorList>
            <person name="Levasseur A."/>
            <person name="Lomascolo A."/>
            <person name="Ruiz-Duenas F.J."/>
            <person name="Uzan E."/>
            <person name="Piumi F."/>
            <person name="Kues U."/>
            <person name="Ram A.F.J."/>
            <person name="Murat C."/>
            <person name="Haon M."/>
            <person name="Benoit I."/>
            <person name="Arfi Y."/>
            <person name="Chevret D."/>
            <person name="Drula E."/>
            <person name="Kwon M.J."/>
            <person name="Gouret P."/>
            <person name="Lesage-Meessen L."/>
            <person name="Lombard V."/>
            <person name="Mariette J."/>
            <person name="Noirot C."/>
            <person name="Park J."/>
            <person name="Patyshakuliyeva A."/>
            <person name="Wieneger R.A.B."/>
            <person name="Wosten H.A.B."/>
            <person name="Martin F."/>
            <person name="Coutinho P.M."/>
            <person name="de Vries R."/>
            <person name="Martinez A.T."/>
            <person name="Klopp C."/>
            <person name="Pontarotti P."/>
            <person name="Henrissat B."/>
            <person name="Record E."/>
        </authorList>
    </citation>
    <scope>NUCLEOTIDE SEQUENCE [LARGE SCALE GENOMIC DNA]</scope>
    <source>
        <strain evidence="2">BRFM137</strain>
    </source>
</reference>
<comment type="caution">
    <text evidence="2">The sequence shown here is derived from an EMBL/GenBank/DDBJ whole genome shotgun (WGS) entry which is preliminary data.</text>
</comment>
<protein>
    <submittedName>
        <fullName evidence="2">Uncharacterized protein</fullName>
    </submittedName>
</protein>
<dbReference type="HOGENOM" id="CLU_005726_1_0_1"/>
<dbReference type="EMBL" id="CCBP010000072">
    <property type="protein sequence ID" value="CDO70198.1"/>
    <property type="molecule type" value="Genomic_DNA"/>
</dbReference>
<feature type="compositionally biased region" description="Polar residues" evidence="1">
    <location>
        <begin position="108"/>
        <end position="132"/>
    </location>
</feature>
<evidence type="ECO:0000256" key="1">
    <source>
        <dbReference type="SAM" id="MobiDB-lite"/>
    </source>
</evidence>
<feature type="region of interest" description="Disordered" evidence="1">
    <location>
        <begin position="70"/>
        <end position="139"/>
    </location>
</feature>
<name>A0A060SCT5_PYCCI</name>
<feature type="region of interest" description="Disordered" evidence="1">
    <location>
        <begin position="21"/>
        <end position="45"/>
    </location>
</feature>
<evidence type="ECO:0000313" key="2">
    <source>
        <dbReference type="EMBL" id="CDO70198.1"/>
    </source>
</evidence>
<dbReference type="AlphaFoldDB" id="A0A060SCT5"/>